<organism evidence="1">
    <name type="scientific">marine sediment metagenome</name>
    <dbReference type="NCBI Taxonomy" id="412755"/>
    <lineage>
        <taxon>unclassified sequences</taxon>
        <taxon>metagenomes</taxon>
        <taxon>ecological metagenomes</taxon>
    </lineage>
</organism>
<protein>
    <submittedName>
        <fullName evidence="1">Uncharacterized protein</fullName>
    </submittedName>
</protein>
<gene>
    <name evidence="1" type="ORF">LCGC14_2871490</name>
</gene>
<evidence type="ECO:0000313" key="1">
    <source>
        <dbReference type="EMBL" id="KKK75661.1"/>
    </source>
</evidence>
<accession>A0A0F9ATY7</accession>
<proteinExistence type="predicted"/>
<dbReference type="AlphaFoldDB" id="A0A0F9ATY7"/>
<name>A0A0F9ATY7_9ZZZZ</name>
<comment type="caution">
    <text evidence="1">The sequence shown here is derived from an EMBL/GenBank/DDBJ whole genome shotgun (WGS) entry which is preliminary data.</text>
</comment>
<sequence length="145" mass="15676">MDGASLWKGWLGVIVVDVASPFPALTSTLLDFETLGLIPGEWIFIGGDGASSDFVNAANNGFKRIRSIAPNRLEFDKSDLTMPAEDPAAGIDLKIYFGRVLKNELGSLVTRRTYNLERQLGAPDDAIPAEIQAEYITGAVPSEFT</sequence>
<feature type="non-terminal residue" evidence="1">
    <location>
        <position position="145"/>
    </location>
</feature>
<dbReference type="EMBL" id="LAZR01055761">
    <property type="protein sequence ID" value="KKK75661.1"/>
    <property type="molecule type" value="Genomic_DNA"/>
</dbReference>
<reference evidence="1" key="1">
    <citation type="journal article" date="2015" name="Nature">
        <title>Complex archaea that bridge the gap between prokaryotes and eukaryotes.</title>
        <authorList>
            <person name="Spang A."/>
            <person name="Saw J.H."/>
            <person name="Jorgensen S.L."/>
            <person name="Zaremba-Niedzwiedzka K."/>
            <person name="Martijn J."/>
            <person name="Lind A.E."/>
            <person name="van Eijk R."/>
            <person name="Schleper C."/>
            <person name="Guy L."/>
            <person name="Ettema T.J."/>
        </authorList>
    </citation>
    <scope>NUCLEOTIDE SEQUENCE</scope>
</reference>